<dbReference type="Proteomes" id="UP000190896">
    <property type="component" value="Unassembled WGS sequence"/>
</dbReference>
<evidence type="ECO:0000313" key="1">
    <source>
        <dbReference type="EMBL" id="OOZ36507.1"/>
    </source>
</evidence>
<comment type="caution">
    <text evidence="1">The sequence shown here is derived from an EMBL/GenBank/DDBJ whole genome shotgun (WGS) entry which is preliminary data.</text>
</comment>
<dbReference type="AlphaFoldDB" id="A0A1T2KUH9"/>
<evidence type="ECO:0000313" key="2">
    <source>
        <dbReference type="Proteomes" id="UP000190896"/>
    </source>
</evidence>
<sequence>MKRHAGEGEWINTGQPLLQLLDNRRLEVSAQVPVDQVESLKSAARISLETNHTHYPLQIRLVVPAVEARGRNREVRFIFQDVAALPGSWACFCCNRTWHASTPWKAPWKDSLQAWTCHRTPCSSWKAGRVSMTTSRSR</sequence>
<protein>
    <recommendedName>
        <fullName evidence="3">RND efflux pump membrane fusion protein barrel-sandwich domain-containing protein</fullName>
    </recommendedName>
</protein>
<organism evidence="1 2">
    <name type="scientific">Solemya velesiana gill symbiont</name>
    <dbReference type="NCBI Taxonomy" id="1918948"/>
    <lineage>
        <taxon>Bacteria</taxon>
        <taxon>Pseudomonadati</taxon>
        <taxon>Pseudomonadota</taxon>
        <taxon>Gammaproteobacteria</taxon>
        <taxon>sulfur-oxidizing symbionts</taxon>
    </lineage>
</organism>
<keyword evidence="2" id="KW-1185">Reference proteome</keyword>
<proteinExistence type="predicted"/>
<gene>
    <name evidence="1" type="ORF">BOW51_06735</name>
</gene>
<evidence type="ECO:0008006" key="3">
    <source>
        <dbReference type="Google" id="ProtNLM"/>
    </source>
</evidence>
<dbReference type="EMBL" id="MPRJ01000036">
    <property type="protein sequence ID" value="OOZ36507.1"/>
    <property type="molecule type" value="Genomic_DNA"/>
</dbReference>
<reference evidence="1 2" key="1">
    <citation type="submission" date="2016-11" db="EMBL/GenBank/DDBJ databases">
        <title>Mixed transmission modes and dynamic genome evolution in an obligate animal-bacterial symbiosis.</title>
        <authorList>
            <person name="Russell S.L."/>
            <person name="Corbett-Detig R.B."/>
            <person name="Cavanaugh C.M."/>
        </authorList>
    </citation>
    <scope>NUCLEOTIDE SEQUENCE [LARGE SCALE GENOMIC DNA]</scope>
    <source>
        <strain evidence="1">Se-Cadez</strain>
    </source>
</reference>
<name>A0A1T2KUH9_9GAMM</name>
<accession>A0A1T2KUH9</accession>